<gene>
    <name evidence="2" type="ORF">HKW67_09935</name>
</gene>
<sequence>MRTLPCRLAVAAAFLAPFATACHSSPSEAAPIVNGASQAVRSGQEVHPTGSDAFGIALLSVEQDSRCPRAVVCVSAGTADVVVGYRFGMGPTVPVRLRWGAAPRDTTIGAVRVVFDSLTPYPAVPGPLLPQDRYTAWLSFKQ</sequence>
<proteinExistence type="predicted"/>
<dbReference type="EMBL" id="CP053085">
    <property type="protein sequence ID" value="QJR35806.1"/>
    <property type="molecule type" value="Genomic_DNA"/>
</dbReference>
<dbReference type="Proteomes" id="UP000500938">
    <property type="component" value="Chromosome"/>
</dbReference>
<feature type="chain" id="PRO_5026935272" description="Lipoprotein" evidence="1">
    <location>
        <begin position="22"/>
        <end position="142"/>
    </location>
</feature>
<reference evidence="2 3" key="1">
    <citation type="submission" date="2020-05" db="EMBL/GenBank/DDBJ databases">
        <title>Complete genome sequence of Gemmatimonas greenlandica TET16.</title>
        <authorList>
            <person name="Zeng Y."/>
        </authorList>
    </citation>
    <scope>NUCLEOTIDE SEQUENCE [LARGE SCALE GENOMIC DNA]</scope>
    <source>
        <strain evidence="2 3">TET16</strain>
    </source>
</reference>
<evidence type="ECO:0000313" key="2">
    <source>
        <dbReference type="EMBL" id="QJR35806.1"/>
    </source>
</evidence>
<dbReference type="RefSeq" id="WP_171225236.1">
    <property type="nucleotide sequence ID" value="NZ_CP053085.1"/>
</dbReference>
<protein>
    <recommendedName>
        <fullName evidence="4">Lipoprotein</fullName>
    </recommendedName>
</protein>
<keyword evidence="1" id="KW-0732">Signal</keyword>
<accession>A0A6M4IQY6</accession>
<dbReference type="AlphaFoldDB" id="A0A6M4IQY6"/>
<evidence type="ECO:0008006" key="4">
    <source>
        <dbReference type="Google" id="ProtNLM"/>
    </source>
</evidence>
<feature type="signal peptide" evidence="1">
    <location>
        <begin position="1"/>
        <end position="21"/>
    </location>
</feature>
<evidence type="ECO:0000313" key="3">
    <source>
        <dbReference type="Proteomes" id="UP000500938"/>
    </source>
</evidence>
<dbReference type="KEGG" id="ggr:HKW67_09935"/>
<keyword evidence="3" id="KW-1185">Reference proteome</keyword>
<name>A0A6M4IQY6_9BACT</name>
<organism evidence="2 3">
    <name type="scientific">Gemmatimonas groenlandica</name>
    <dbReference type="NCBI Taxonomy" id="2732249"/>
    <lineage>
        <taxon>Bacteria</taxon>
        <taxon>Pseudomonadati</taxon>
        <taxon>Gemmatimonadota</taxon>
        <taxon>Gemmatimonadia</taxon>
        <taxon>Gemmatimonadales</taxon>
        <taxon>Gemmatimonadaceae</taxon>
        <taxon>Gemmatimonas</taxon>
    </lineage>
</organism>
<evidence type="ECO:0000256" key="1">
    <source>
        <dbReference type="SAM" id="SignalP"/>
    </source>
</evidence>
<dbReference type="PROSITE" id="PS51257">
    <property type="entry name" value="PROKAR_LIPOPROTEIN"/>
    <property type="match status" value="1"/>
</dbReference>